<evidence type="ECO:0000313" key="1">
    <source>
        <dbReference type="EMBL" id="SHH23031.1"/>
    </source>
</evidence>
<dbReference type="EMBL" id="LT670818">
    <property type="protein sequence ID" value="SHH23031.1"/>
    <property type="molecule type" value="Genomic_DNA"/>
</dbReference>
<gene>
    <name evidence="1" type="ORF">SAMN05444169_6435</name>
</gene>
<proteinExistence type="predicted"/>
<organism evidence="1 2">
    <name type="scientific">Bradyrhizobium erythrophlei</name>
    <dbReference type="NCBI Taxonomy" id="1437360"/>
    <lineage>
        <taxon>Bacteria</taxon>
        <taxon>Pseudomonadati</taxon>
        <taxon>Pseudomonadota</taxon>
        <taxon>Alphaproteobacteria</taxon>
        <taxon>Hyphomicrobiales</taxon>
        <taxon>Nitrobacteraceae</taxon>
        <taxon>Bradyrhizobium</taxon>
    </lineage>
</organism>
<dbReference type="AlphaFoldDB" id="A0A1M5R9V9"/>
<name>A0A1M5R9V9_9BRAD</name>
<evidence type="ECO:0000313" key="2">
    <source>
        <dbReference type="Proteomes" id="UP000190675"/>
    </source>
</evidence>
<protein>
    <submittedName>
        <fullName evidence="1">Uncharacterized protein</fullName>
    </submittedName>
</protein>
<dbReference type="RefSeq" id="WP_079569360.1">
    <property type="nucleotide sequence ID" value="NZ_LT670818.1"/>
</dbReference>
<sequence length="60" mass="6615">MSRGSQTFKQVDLTKALKGAANAGIKVRRIEIDKKTGNIVLYAGQADDPQAPKNEWDDVR</sequence>
<dbReference type="OrthoDB" id="8255852at2"/>
<dbReference type="Proteomes" id="UP000190675">
    <property type="component" value="Chromosome I"/>
</dbReference>
<accession>A0A1M5R9V9</accession>
<reference evidence="1 2" key="1">
    <citation type="submission" date="2016-11" db="EMBL/GenBank/DDBJ databases">
        <authorList>
            <person name="Jaros S."/>
            <person name="Januszkiewicz K."/>
            <person name="Wedrychowicz H."/>
        </authorList>
    </citation>
    <scope>NUCLEOTIDE SEQUENCE [LARGE SCALE GENOMIC DNA]</scope>
    <source>
        <strain evidence="1 2">GAS242</strain>
    </source>
</reference>